<dbReference type="PANTHER" id="PTHR23517">
    <property type="entry name" value="RESISTANCE PROTEIN MDTM, PUTATIVE-RELATED-RELATED"/>
    <property type="match status" value="1"/>
</dbReference>
<feature type="transmembrane region" description="Helical" evidence="7">
    <location>
        <begin position="176"/>
        <end position="196"/>
    </location>
</feature>
<comment type="subcellular location">
    <subcellularLocation>
        <location evidence="1">Cell membrane</location>
        <topology evidence="1">Multi-pass membrane protein</topology>
    </subcellularLocation>
</comment>
<dbReference type="Proteomes" id="UP001482513">
    <property type="component" value="Unassembled WGS sequence"/>
</dbReference>
<dbReference type="InterPro" id="IPR011701">
    <property type="entry name" value="MFS"/>
</dbReference>
<gene>
    <name evidence="9" type="ORF">NC992_20885</name>
</gene>
<reference evidence="9 10" key="1">
    <citation type="submission" date="2022-04" db="EMBL/GenBank/DDBJ databases">
        <title>Positive selection, recombination, and allopatry shape intraspecific diversity of widespread and dominant cyanobacteria.</title>
        <authorList>
            <person name="Wei J."/>
            <person name="Shu W."/>
            <person name="Hu C."/>
        </authorList>
    </citation>
    <scope>NUCLEOTIDE SEQUENCE [LARGE SCALE GENOMIC DNA]</scope>
    <source>
        <strain evidence="9 10">DQ-A4</strain>
    </source>
</reference>
<feature type="transmembrane region" description="Helical" evidence="7">
    <location>
        <begin position="108"/>
        <end position="126"/>
    </location>
</feature>
<evidence type="ECO:0000256" key="4">
    <source>
        <dbReference type="ARBA" id="ARBA00022692"/>
    </source>
</evidence>
<keyword evidence="3" id="KW-1003">Cell membrane</keyword>
<evidence type="ECO:0000256" key="2">
    <source>
        <dbReference type="ARBA" id="ARBA00022448"/>
    </source>
</evidence>
<feature type="transmembrane region" description="Helical" evidence="7">
    <location>
        <begin position="85"/>
        <end position="102"/>
    </location>
</feature>
<dbReference type="SUPFAM" id="SSF103473">
    <property type="entry name" value="MFS general substrate transporter"/>
    <property type="match status" value="1"/>
</dbReference>
<dbReference type="Pfam" id="PF07690">
    <property type="entry name" value="MFS_1"/>
    <property type="match status" value="2"/>
</dbReference>
<feature type="transmembrane region" description="Helical" evidence="7">
    <location>
        <begin position="385"/>
        <end position="405"/>
    </location>
</feature>
<evidence type="ECO:0000259" key="8">
    <source>
        <dbReference type="PROSITE" id="PS50850"/>
    </source>
</evidence>
<keyword evidence="4 7" id="KW-0812">Transmembrane</keyword>
<dbReference type="Gene3D" id="1.20.1250.20">
    <property type="entry name" value="MFS general substrate transporter like domains"/>
    <property type="match status" value="1"/>
</dbReference>
<feature type="transmembrane region" description="Helical" evidence="7">
    <location>
        <begin position="317"/>
        <end position="346"/>
    </location>
</feature>
<keyword evidence="6 7" id="KW-0472">Membrane</keyword>
<feature type="transmembrane region" description="Helical" evidence="7">
    <location>
        <begin position="20"/>
        <end position="43"/>
    </location>
</feature>
<feature type="transmembrane region" description="Helical" evidence="7">
    <location>
        <begin position="147"/>
        <end position="170"/>
    </location>
</feature>
<evidence type="ECO:0000313" key="10">
    <source>
        <dbReference type="Proteomes" id="UP001482513"/>
    </source>
</evidence>
<comment type="caution">
    <text evidence="9">The sequence shown here is derived from an EMBL/GenBank/DDBJ whole genome shotgun (WGS) entry which is preliminary data.</text>
</comment>
<dbReference type="InterPro" id="IPR020846">
    <property type="entry name" value="MFS_dom"/>
</dbReference>
<dbReference type="EMBL" id="JAMPKX010000011">
    <property type="protein sequence ID" value="MEP0949349.1"/>
    <property type="molecule type" value="Genomic_DNA"/>
</dbReference>
<keyword evidence="10" id="KW-1185">Reference proteome</keyword>
<accession>A0ABV0K988</accession>
<protein>
    <submittedName>
        <fullName evidence="9">MFS transporter</fullName>
    </submittedName>
</protein>
<name>A0ABV0K988_9CYAN</name>
<evidence type="ECO:0000256" key="3">
    <source>
        <dbReference type="ARBA" id="ARBA00022475"/>
    </source>
</evidence>
<feature type="domain" description="Major facilitator superfamily (MFS) profile" evidence="8">
    <location>
        <begin position="18"/>
        <end position="409"/>
    </location>
</feature>
<evidence type="ECO:0000313" key="9">
    <source>
        <dbReference type="EMBL" id="MEP0949349.1"/>
    </source>
</evidence>
<evidence type="ECO:0000256" key="5">
    <source>
        <dbReference type="ARBA" id="ARBA00022989"/>
    </source>
</evidence>
<evidence type="ECO:0000256" key="7">
    <source>
        <dbReference type="SAM" id="Phobius"/>
    </source>
</evidence>
<dbReference type="InterPro" id="IPR036259">
    <property type="entry name" value="MFS_trans_sf"/>
</dbReference>
<organism evidence="9 10">
    <name type="scientific">Leptolyngbya subtilissima DQ-A4</name>
    <dbReference type="NCBI Taxonomy" id="2933933"/>
    <lineage>
        <taxon>Bacteria</taxon>
        <taxon>Bacillati</taxon>
        <taxon>Cyanobacteriota</taxon>
        <taxon>Cyanophyceae</taxon>
        <taxon>Leptolyngbyales</taxon>
        <taxon>Leptolyngbyaceae</taxon>
        <taxon>Leptolyngbya group</taxon>
        <taxon>Leptolyngbya</taxon>
    </lineage>
</organism>
<evidence type="ECO:0000256" key="6">
    <source>
        <dbReference type="ARBA" id="ARBA00023136"/>
    </source>
</evidence>
<evidence type="ECO:0000256" key="1">
    <source>
        <dbReference type="ARBA" id="ARBA00004651"/>
    </source>
</evidence>
<feature type="transmembrane region" description="Helical" evidence="7">
    <location>
        <begin position="257"/>
        <end position="278"/>
    </location>
</feature>
<keyword evidence="5 7" id="KW-1133">Transmembrane helix</keyword>
<keyword evidence="2" id="KW-0813">Transport</keyword>
<feature type="transmembrane region" description="Helical" evidence="7">
    <location>
        <begin position="290"/>
        <end position="311"/>
    </location>
</feature>
<feature type="transmembrane region" description="Helical" evidence="7">
    <location>
        <begin position="216"/>
        <end position="237"/>
    </location>
</feature>
<dbReference type="PROSITE" id="PS50850">
    <property type="entry name" value="MFS"/>
    <property type="match status" value="1"/>
</dbReference>
<feature type="transmembrane region" description="Helical" evidence="7">
    <location>
        <begin position="353"/>
        <end position="373"/>
    </location>
</feature>
<proteinExistence type="predicted"/>
<feature type="transmembrane region" description="Helical" evidence="7">
    <location>
        <begin position="55"/>
        <end position="73"/>
    </location>
</feature>
<dbReference type="InterPro" id="IPR050171">
    <property type="entry name" value="MFS_Transporters"/>
</dbReference>
<dbReference type="PANTHER" id="PTHR23517:SF2">
    <property type="entry name" value="MULTIDRUG RESISTANCE PROTEIN MDTH"/>
    <property type="match status" value="1"/>
</dbReference>
<sequence length="415" mass="43724">MAFLQRWLKGWLPNLDPRVWILAGGRLLSQVGIGFTLFYAPIFFTEQVGLTATQVGLGIGLGSAAGMAGRFLGGSLSDSPRWGRRPTLLASALVSAAADGVLVLANDFWIFLAGNLLMGFGVGLYWPAAESVAADITAPEQRNEAYALVRLADNLGLGVGVIAGGALISLTGAYRALFAIDGITFLLFFGIIYAAIAETRPAGNGARSLLQGWGQALRDSTLMVYALVNVLFTGYLAQIQSTLPLYLNRFAGGEQGVSEGALSLLFTGHVVLAAIAQLPTARWLNHYRPAQGLVASALLWGLGFGLVWQAGVGAQPLVWAGLSLATMALAMVAYTPIASALVVALAPESLRGVYLSVNSMCWAVGYLIGPPLGGWALDQGDAAAHGFWLGLMATVLPALAVLMWLDRRLRHLARS</sequence>